<evidence type="ECO:0000256" key="2">
    <source>
        <dbReference type="RuleBase" id="RU362097"/>
    </source>
</evidence>
<dbReference type="NCBIfam" id="TIGR01845">
    <property type="entry name" value="outer_NodT"/>
    <property type="match status" value="1"/>
</dbReference>
<keyword evidence="2" id="KW-0564">Palmitate</keyword>
<dbReference type="InterPro" id="IPR003423">
    <property type="entry name" value="OMP_efflux"/>
</dbReference>
<dbReference type="KEGG" id="swf:E3E12_02010"/>
<dbReference type="AlphaFoldDB" id="A0A4Y6UCL4"/>
<dbReference type="Proteomes" id="UP000318709">
    <property type="component" value="Chromosome"/>
</dbReference>
<dbReference type="OrthoDB" id="9783100at2"/>
<dbReference type="PANTHER" id="PTHR30203:SF25">
    <property type="entry name" value="OUTER MEMBRANE PROTEIN-RELATED"/>
    <property type="match status" value="1"/>
</dbReference>
<comment type="similarity">
    <text evidence="1 2">Belongs to the outer membrane factor (OMF) (TC 1.B.17) family.</text>
</comment>
<dbReference type="PANTHER" id="PTHR30203">
    <property type="entry name" value="OUTER MEMBRANE CATION EFFLUX PROTEIN"/>
    <property type="match status" value="1"/>
</dbReference>
<evidence type="ECO:0000256" key="3">
    <source>
        <dbReference type="SAM" id="MobiDB-lite"/>
    </source>
</evidence>
<organism evidence="4 5">
    <name type="scientific">Formicincola oecophyllae</name>
    <dbReference type="NCBI Taxonomy" id="2558361"/>
    <lineage>
        <taxon>Bacteria</taxon>
        <taxon>Pseudomonadati</taxon>
        <taxon>Pseudomonadota</taxon>
        <taxon>Alphaproteobacteria</taxon>
        <taxon>Acetobacterales</taxon>
        <taxon>Acetobacteraceae</taxon>
        <taxon>Formicincola</taxon>
    </lineage>
</organism>
<feature type="region of interest" description="Disordered" evidence="3">
    <location>
        <begin position="507"/>
        <end position="534"/>
    </location>
</feature>
<keyword evidence="2" id="KW-1134">Transmembrane beta strand</keyword>
<dbReference type="RefSeq" id="WP_141444000.1">
    <property type="nucleotide sequence ID" value="NZ_CP038231.1"/>
</dbReference>
<dbReference type="InterPro" id="IPR010131">
    <property type="entry name" value="MdtP/NodT-like"/>
</dbReference>
<evidence type="ECO:0000256" key="1">
    <source>
        <dbReference type="ARBA" id="ARBA00007613"/>
    </source>
</evidence>
<keyword evidence="5" id="KW-1185">Reference proteome</keyword>
<dbReference type="SUPFAM" id="SSF56954">
    <property type="entry name" value="Outer membrane efflux proteins (OEP)"/>
    <property type="match status" value="1"/>
</dbReference>
<comment type="subcellular location">
    <subcellularLocation>
        <location evidence="2">Cell membrane</location>
        <topology evidence="2">Lipid-anchor</topology>
    </subcellularLocation>
</comment>
<feature type="compositionally biased region" description="Polar residues" evidence="3">
    <location>
        <begin position="507"/>
        <end position="516"/>
    </location>
</feature>
<sequence length="556" mass="60373">MAGTLSGCMVGPHYHQPNPAAPASYKGAGQPNTPAPLSEVVEQPFDDAWWNSFRDPELTKLERDLSTQNLDLQQATANLGSSRAEMMIAGAERFPMMGIQGQYRLTQPSSRQLQEILHRIGKSSPGPFGSMVGQSSKDAEIPLLNAWNYGVDANYEVDLWGRVARQYEAAKAIADASAWHRRTVLIASQADLARDYLHLRGDQKRAAILAATHGTVEGLVNLTTNRYRTGLVSEVDVEAMQARLHEVEVAQHGLTQAISQEQNAIAMLLGKEPHALDMELGISPIPAVPPQVPIGLPSELAHRRPDIREAEAILRQTVAETGQATADFYPKFTIDANFGMSTLSFKDLAMWSARTWNVGPAITIPIFQGGRLWGQLRLKKEQQKEAAVTYRKTVLKAWHEVDNALVAYREGQFRKIGLEGTARDNKRRLTLATSQYRSGLATYLDVLSAQTDLQNAQMATAQSDADLADGMAKLYNALGGGWKDVLPDKGKDVKLANAVEEEAVNQTANGVENSYKTRPAAQQGGGGDSLHFPGVVSPPIAPAAAVDALVPTPAPH</sequence>
<keyword evidence="2" id="KW-0812">Transmembrane</keyword>
<evidence type="ECO:0000313" key="5">
    <source>
        <dbReference type="Proteomes" id="UP000318709"/>
    </source>
</evidence>
<dbReference type="GO" id="GO:0005886">
    <property type="term" value="C:plasma membrane"/>
    <property type="evidence" value="ECO:0007669"/>
    <property type="project" value="UniProtKB-SubCell"/>
</dbReference>
<name>A0A4Y6UCL4_9PROT</name>
<dbReference type="GO" id="GO:0015562">
    <property type="term" value="F:efflux transmembrane transporter activity"/>
    <property type="evidence" value="ECO:0007669"/>
    <property type="project" value="InterPro"/>
</dbReference>
<keyword evidence="2" id="KW-0449">Lipoprotein</keyword>
<proteinExistence type="inferred from homology"/>
<dbReference type="Gene3D" id="1.20.1600.10">
    <property type="entry name" value="Outer membrane efflux proteins (OEP)"/>
    <property type="match status" value="1"/>
</dbReference>
<dbReference type="EMBL" id="CP038231">
    <property type="protein sequence ID" value="QDH14298.1"/>
    <property type="molecule type" value="Genomic_DNA"/>
</dbReference>
<accession>A0A4Y6UCL4</accession>
<keyword evidence="2" id="KW-0472">Membrane</keyword>
<gene>
    <name evidence="4" type="ORF">E3E12_02010</name>
</gene>
<evidence type="ECO:0000313" key="4">
    <source>
        <dbReference type="EMBL" id="QDH14298.1"/>
    </source>
</evidence>
<dbReference type="Pfam" id="PF02321">
    <property type="entry name" value="OEP"/>
    <property type="match status" value="2"/>
</dbReference>
<reference evidence="4 5" key="1">
    <citation type="submission" date="2019-03" db="EMBL/GenBank/DDBJ databases">
        <title>The complete genome sequence of Swingsia_sp. F3b2 LMG30590(T).</title>
        <authorList>
            <person name="Chua K.-O."/>
            <person name="Chan K.-G."/>
            <person name="See-Too W.-S."/>
        </authorList>
    </citation>
    <scope>NUCLEOTIDE SEQUENCE [LARGE SCALE GENOMIC DNA]</scope>
    <source>
        <strain evidence="4 5">F3b2</strain>
    </source>
</reference>
<dbReference type="Gene3D" id="2.20.200.10">
    <property type="entry name" value="Outer membrane efflux proteins (OEP)"/>
    <property type="match status" value="1"/>
</dbReference>
<protein>
    <submittedName>
        <fullName evidence="4">Efflux transporter outer membrane subunit</fullName>
    </submittedName>
</protein>